<feature type="region of interest" description="Disordered" evidence="1">
    <location>
        <begin position="109"/>
        <end position="142"/>
    </location>
</feature>
<feature type="compositionally biased region" description="Basic and acidic residues" evidence="1">
    <location>
        <begin position="119"/>
        <end position="132"/>
    </location>
</feature>
<dbReference type="Proteomes" id="UP001305647">
    <property type="component" value="Unassembled WGS sequence"/>
</dbReference>
<reference evidence="2" key="2">
    <citation type="submission" date="2023-05" db="EMBL/GenBank/DDBJ databases">
        <authorList>
            <consortium name="Lawrence Berkeley National Laboratory"/>
            <person name="Steindorff A."/>
            <person name="Hensen N."/>
            <person name="Bonometti L."/>
            <person name="Westerberg I."/>
            <person name="Brannstrom I.O."/>
            <person name="Guillou S."/>
            <person name="Cros-Aarteil S."/>
            <person name="Calhoun S."/>
            <person name="Haridas S."/>
            <person name="Kuo A."/>
            <person name="Mondo S."/>
            <person name="Pangilinan J."/>
            <person name="Riley R."/>
            <person name="Labutti K."/>
            <person name="Andreopoulos B."/>
            <person name="Lipzen A."/>
            <person name="Chen C."/>
            <person name="Yanf M."/>
            <person name="Daum C."/>
            <person name="Ng V."/>
            <person name="Clum A."/>
            <person name="Ohm R."/>
            <person name="Martin F."/>
            <person name="Silar P."/>
            <person name="Natvig D."/>
            <person name="Lalanne C."/>
            <person name="Gautier V."/>
            <person name="Ament-Velasquez S.L."/>
            <person name="Kruys A."/>
            <person name="Hutchinson M.I."/>
            <person name="Powell A.J."/>
            <person name="Barry K."/>
            <person name="Miller A.N."/>
            <person name="Grigoriev I.V."/>
            <person name="Debuchy R."/>
            <person name="Gladieux P."/>
            <person name="Thoren M.H."/>
            <person name="Johannesson H."/>
        </authorList>
    </citation>
    <scope>NUCLEOTIDE SEQUENCE</scope>
    <source>
        <strain evidence="2">CBS 757.83</strain>
    </source>
</reference>
<dbReference type="EMBL" id="MU863642">
    <property type="protein sequence ID" value="KAK4100258.1"/>
    <property type="molecule type" value="Genomic_DNA"/>
</dbReference>
<protein>
    <submittedName>
        <fullName evidence="2">Uncharacterized protein</fullName>
    </submittedName>
</protein>
<dbReference type="AlphaFoldDB" id="A0AAN6T0H4"/>
<proteinExistence type="predicted"/>
<reference evidence="2" key="1">
    <citation type="journal article" date="2023" name="Mol. Phylogenet. Evol.">
        <title>Genome-scale phylogeny and comparative genomics of the fungal order Sordariales.</title>
        <authorList>
            <person name="Hensen N."/>
            <person name="Bonometti L."/>
            <person name="Westerberg I."/>
            <person name="Brannstrom I.O."/>
            <person name="Guillou S."/>
            <person name="Cros-Aarteil S."/>
            <person name="Calhoun S."/>
            <person name="Haridas S."/>
            <person name="Kuo A."/>
            <person name="Mondo S."/>
            <person name="Pangilinan J."/>
            <person name="Riley R."/>
            <person name="LaButti K."/>
            <person name="Andreopoulos B."/>
            <person name="Lipzen A."/>
            <person name="Chen C."/>
            <person name="Yan M."/>
            <person name="Daum C."/>
            <person name="Ng V."/>
            <person name="Clum A."/>
            <person name="Steindorff A."/>
            <person name="Ohm R.A."/>
            <person name="Martin F."/>
            <person name="Silar P."/>
            <person name="Natvig D.O."/>
            <person name="Lalanne C."/>
            <person name="Gautier V."/>
            <person name="Ament-Velasquez S.L."/>
            <person name="Kruys A."/>
            <person name="Hutchinson M.I."/>
            <person name="Powell A.J."/>
            <person name="Barry K."/>
            <person name="Miller A.N."/>
            <person name="Grigoriev I.V."/>
            <person name="Debuchy R."/>
            <person name="Gladieux P."/>
            <person name="Hiltunen Thoren M."/>
            <person name="Johannesson H."/>
        </authorList>
    </citation>
    <scope>NUCLEOTIDE SEQUENCE</scope>
    <source>
        <strain evidence="2">CBS 757.83</strain>
    </source>
</reference>
<evidence type="ECO:0000256" key="1">
    <source>
        <dbReference type="SAM" id="MobiDB-lite"/>
    </source>
</evidence>
<comment type="caution">
    <text evidence="2">The sequence shown here is derived from an EMBL/GenBank/DDBJ whole genome shotgun (WGS) entry which is preliminary data.</text>
</comment>
<feature type="compositionally biased region" description="Gly residues" evidence="1">
    <location>
        <begin position="31"/>
        <end position="43"/>
    </location>
</feature>
<feature type="region of interest" description="Disordered" evidence="1">
    <location>
        <begin position="13"/>
        <end position="46"/>
    </location>
</feature>
<organism evidence="2 3">
    <name type="scientific">Parathielavia hyrcaniae</name>
    <dbReference type="NCBI Taxonomy" id="113614"/>
    <lineage>
        <taxon>Eukaryota</taxon>
        <taxon>Fungi</taxon>
        <taxon>Dikarya</taxon>
        <taxon>Ascomycota</taxon>
        <taxon>Pezizomycotina</taxon>
        <taxon>Sordariomycetes</taxon>
        <taxon>Sordariomycetidae</taxon>
        <taxon>Sordariales</taxon>
        <taxon>Chaetomiaceae</taxon>
        <taxon>Parathielavia</taxon>
    </lineage>
</organism>
<evidence type="ECO:0000313" key="3">
    <source>
        <dbReference type="Proteomes" id="UP001305647"/>
    </source>
</evidence>
<keyword evidence="3" id="KW-1185">Reference proteome</keyword>
<sequence length="222" mass="24553">MTETHVLLGRLPGRVHPNKCGTKTGRMARHGWGGGTERGGPGEGSSTYTTRIESERMGLAVRFGRSCCTGLCRLSSSHTFPSSRAPRPWGCCTRLPDTQPPVVDEVLVRQSQPQSEVPDSAREGRERARECQKGQGMPDLRRRASRQISLRWTCLSRSLVRELSVGLAHMHRARGAGPRKRLVYQAGRIWRDRGATCLGPAQYRVTSLYCVGNITMPTGREA</sequence>
<gene>
    <name evidence="2" type="ORF">N658DRAFT_105397</name>
</gene>
<name>A0AAN6T0H4_9PEZI</name>
<evidence type="ECO:0000313" key="2">
    <source>
        <dbReference type="EMBL" id="KAK4100258.1"/>
    </source>
</evidence>
<accession>A0AAN6T0H4</accession>